<dbReference type="Proteomes" id="UP000238523">
    <property type="component" value="Chromosome"/>
</dbReference>
<name>A0A2K9ZBF1_RHILE</name>
<dbReference type="AlphaFoldDB" id="A0A2K9ZBF1"/>
<sequence length="56" mass="6455">MSIRWKQEGWHGLWDRFSQPLKSLWEGFVALASRALISWHPAHALVAAGRTNNKIE</sequence>
<dbReference type="EMBL" id="CP025012">
    <property type="protein sequence ID" value="AUW45371.1"/>
    <property type="molecule type" value="Genomic_DNA"/>
</dbReference>
<accession>A0A2K9ZBF1</accession>
<organism evidence="1 2">
    <name type="scientific">Rhizobium leguminosarum</name>
    <dbReference type="NCBI Taxonomy" id="384"/>
    <lineage>
        <taxon>Bacteria</taxon>
        <taxon>Pseudomonadati</taxon>
        <taxon>Pseudomonadota</taxon>
        <taxon>Alphaproteobacteria</taxon>
        <taxon>Hyphomicrobiales</taxon>
        <taxon>Rhizobiaceae</taxon>
        <taxon>Rhizobium/Agrobacterium group</taxon>
        <taxon>Rhizobium</taxon>
    </lineage>
</organism>
<gene>
    <name evidence="1" type="ORF">CUJ84_Chr005082</name>
</gene>
<evidence type="ECO:0000313" key="1">
    <source>
        <dbReference type="EMBL" id="AUW45371.1"/>
    </source>
</evidence>
<protein>
    <submittedName>
        <fullName evidence="1">Uncharacterized protein</fullName>
    </submittedName>
</protein>
<proteinExistence type="predicted"/>
<evidence type="ECO:0000313" key="2">
    <source>
        <dbReference type="Proteomes" id="UP000238523"/>
    </source>
</evidence>
<reference evidence="1 2" key="1">
    <citation type="submission" date="2017-11" db="EMBL/GenBank/DDBJ databases">
        <title>Complete genome of Rhizobium leguminosarum Norway, an ineffective micro-symbiont.</title>
        <authorList>
            <person name="Hoffrichter A."/>
            <person name="Liang J."/>
            <person name="Brachmann A."/>
            <person name="Marin M."/>
        </authorList>
    </citation>
    <scope>NUCLEOTIDE SEQUENCE [LARGE SCALE GENOMIC DNA]</scope>
    <source>
        <strain evidence="1 2">Norway</strain>
    </source>
</reference>